<protein>
    <recommendedName>
        <fullName evidence="5">Lipoprotein</fullName>
    </recommendedName>
</protein>
<dbReference type="eggNOG" id="ENOG5033X55">
    <property type="taxonomic scope" value="Bacteria"/>
</dbReference>
<dbReference type="PROSITE" id="PS51257">
    <property type="entry name" value="PROKAR_LIPOPROTEIN"/>
    <property type="match status" value="1"/>
</dbReference>
<dbReference type="EMBL" id="CP007128">
    <property type="protein sequence ID" value="AHG91396.1"/>
    <property type="molecule type" value="Genomic_DNA"/>
</dbReference>
<organism evidence="3 4">
    <name type="scientific">Gemmatirosa kalamazoonensis</name>
    <dbReference type="NCBI Taxonomy" id="861299"/>
    <lineage>
        <taxon>Bacteria</taxon>
        <taxon>Pseudomonadati</taxon>
        <taxon>Gemmatimonadota</taxon>
        <taxon>Gemmatimonadia</taxon>
        <taxon>Gemmatimonadales</taxon>
        <taxon>Gemmatimonadaceae</taxon>
        <taxon>Gemmatirosa</taxon>
    </lineage>
</organism>
<dbReference type="HOGENOM" id="CLU_1178855_0_0_0"/>
<name>W0RKV1_9BACT</name>
<feature type="signal peptide" evidence="2">
    <location>
        <begin position="1"/>
        <end position="21"/>
    </location>
</feature>
<dbReference type="AlphaFoldDB" id="W0RKV1"/>
<reference evidence="3 4" key="1">
    <citation type="journal article" date="2014" name="Genome Announc.">
        <title>Genome Sequence and Methylome of Soil Bacterium Gemmatirosa kalamazoonensis KBS708T, a Member of the Rarely Cultivated Gemmatimonadetes Phylum.</title>
        <authorList>
            <person name="Debruyn J.M."/>
            <person name="Radosevich M."/>
            <person name="Wommack K.E."/>
            <person name="Polson S.W."/>
            <person name="Hauser L.J."/>
            <person name="Fawaz M.N."/>
            <person name="Korlach J."/>
            <person name="Tsai Y.C."/>
        </authorList>
    </citation>
    <scope>NUCLEOTIDE SEQUENCE [LARGE SCALE GENOMIC DNA]</scope>
    <source>
        <strain evidence="3 4">KBS708</strain>
    </source>
</reference>
<keyword evidence="2" id="KW-0732">Signal</keyword>
<dbReference type="RefSeq" id="WP_148306400.1">
    <property type="nucleotide sequence ID" value="NZ_CP007128.1"/>
</dbReference>
<gene>
    <name evidence="3" type="ORF">J421_3859</name>
</gene>
<evidence type="ECO:0008006" key="5">
    <source>
        <dbReference type="Google" id="ProtNLM"/>
    </source>
</evidence>
<proteinExistence type="predicted"/>
<feature type="chain" id="PRO_5004794233" description="Lipoprotein" evidence="2">
    <location>
        <begin position="22"/>
        <end position="235"/>
    </location>
</feature>
<accession>W0RKV1</accession>
<dbReference type="KEGG" id="gba:J421_3859"/>
<feature type="compositionally biased region" description="Low complexity" evidence="1">
    <location>
        <begin position="32"/>
        <end position="41"/>
    </location>
</feature>
<dbReference type="InParanoid" id="W0RKV1"/>
<feature type="region of interest" description="Disordered" evidence="1">
    <location>
        <begin position="19"/>
        <end position="42"/>
    </location>
</feature>
<evidence type="ECO:0000313" key="3">
    <source>
        <dbReference type="EMBL" id="AHG91396.1"/>
    </source>
</evidence>
<dbReference type="OrthoDB" id="9791452at2"/>
<sequence length="235" mass="25121">MSLRRCLTVFGALAAASCSGAPGSGPAPAPAPSVGARGVPGTEDTTGLVPPGFGTLRLDDVSLQFTLPGGVLARAIPLDESVIRLLSPDTYRALHEQVLGRSAQLREIARRYGLERYSVWRVTFYGTEQGEARFSPQEVIVTDAGRDFRPLDLVPLTPGFGEQRLQQRGQQTALYVFDGALDVWQSQLAVTVQGVRNDAWGASGGPLARLDRERTLVRGRAAQSAPSKATSVPRP</sequence>
<keyword evidence="4" id="KW-1185">Reference proteome</keyword>
<evidence type="ECO:0000256" key="1">
    <source>
        <dbReference type="SAM" id="MobiDB-lite"/>
    </source>
</evidence>
<evidence type="ECO:0000256" key="2">
    <source>
        <dbReference type="SAM" id="SignalP"/>
    </source>
</evidence>
<dbReference type="Proteomes" id="UP000019151">
    <property type="component" value="Chromosome"/>
</dbReference>
<evidence type="ECO:0000313" key="4">
    <source>
        <dbReference type="Proteomes" id="UP000019151"/>
    </source>
</evidence>
<dbReference type="STRING" id="861299.J421_3859"/>